<sequence>MARPKNTNSANEIKKPHLKFFHNGGYNSGAARFPTTSVNVSSQVQSLSFGPKRLAALCGCKHTGRNNS</sequence>
<dbReference type="KEGG" id="ovi:T265_06190"/>
<dbReference type="CTD" id="20320372"/>
<evidence type="ECO:0000313" key="1">
    <source>
        <dbReference type="EMBL" id="KER26619.1"/>
    </source>
</evidence>
<protein>
    <submittedName>
        <fullName evidence="1">Uncharacterized protein</fullName>
    </submittedName>
</protein>
<accession>A0A075AEC5</accession>
<dbReference type="RefSeq" id="XP_009169655.1">
    <property type="nucleotide sequence ID" value="XM_009171391.1"/>
</dbReference>
<keyword evidence="2" id="KW-1185">Reference proteome</keyword>
<dbReference type="EMBL" id="KL596743">
    <property type="protein sequence ID" value="KER26619.1"/>
    <property type="molecule type" value="Genomic_DNA"/>
</dbReference>
<dbReference type="Proteomes" id="UP000054324">
    <property type="component" value="Unassembled WGS sequence"/>
</dbReference>
<dbReference type="GeneID" id="20320372"/>
<organism evidence="1 2">
    <name type="scientific">Opisthorchis viverrini</name>
    <name type="common">Southeast Asian liver fluke</name>
    <dbReference type="NCBI Taxonomy" id="6198"/>
    <lineage>
        <taxon>Eukaryota</taxon>
        <taxon>Metazoa</taxon>
        <taxon>Spiralia</taxon>
        <taxon>Lophotrochozoa</taxon>
        <taxon>Platyhelminthes</taxon>
        <taxon>Trematoda</taxon>
        <taxon>Digenea</taxon>
        <taxon>Opisthorchiida</taxon>
        <taxon>Opisthorchiata</taxon>
        <taxon>Opisthorchiidae</taxon>
        <taxon>Opisthorchis</taxon>
    </lineage>
</organism>
<gene>
    <name evidence="1" type="ORF">T265_06190</name>
</gene>
<evidence type="ECO:0000313" key="2">
    <source>
        <dbReference type="Proteomes" id="UP000054324"/>
    </source>
</evidence>
<proteinExistence type="predicted"/>
<name>A0A075AEC5_OPIVI</name>
<reference evidence="1 2" key="1">
    <citation type="submission" date="2013-11" db="EMBL/GenBank/DDBJ databases">
        <title>Opisthorchis viverrini - life in the bile duct.</title>
        <authorList>
            <person name="Young N.D."/>
            <person name="Nagarajan N."/>
            <person name="Lin S.J."/>
            <person name="Korhonen P.K."/>
            <person name="Jex A.R."/>
            <person name="Hall R.S."/>
            <person name="Safavi-Hemami H."/>
            <person name="Kaewkong W."/>
            <person name="Bertrand D."/>
            <person name="Gao S."/>
            <person name="Seet Q."/>
            <person name="Wongkham S."/>
            <person name="Teh B.T."/>
            <person name="Wongkham C."/>
            <person name="Intapan P.M."/>
            <person name="Maleewong W."/>
            <person name="Yang X."/>
            <person name="Hu M."/>
            <person name="Wang Z."/>
            <person name="Hofmann A."/>
            <person name="Sternberg P.W."/>
            <person name="Tan P."/>
            <person name="Wang J."/>
            <person name="Gasser R.B."/>
        </authorList>
    </citation>
    <scope>NUCLEOTIDE SEQUENCE [LARGE SCALE GENOMIC DNA]</scope>
</reference>
<dbReference type="AlphaFoldDB" id="A0A075AEC5"/>